<dbReference type="Proteomes" id="UP000594262">
    <property type="component" value="Unplaced"/>
</dbReference>
<sequence length="224" mass="24737">MRCCHILGVSIIFILSVAAVGLLVASGVAYDVLIEDSVNGTSSSRVGLWRNCTTMNGIEICSVDDNILEFKSEPNMRRDKDILIVMDIAAVAIILIAIFLTLCGLAKSHRSKCVEITASLLFILATICILFMVVYLEVEMIKNSSFKRGWAVFTLYGGLAATLLTSVEAIVYALCCYDPYLEGIEKSDSLVLRSRPPNLEYNRSYNNNAMDTSYNPYAVPTKDY</sequence>
<accession>A0A7M5XHT3</accession>
<feature type="transmembrane region" description="Helical" evidence="1">
    <location>
        <begin position="7"/>
        <end position="30"/>
    </location>
</feature>
<dbReference type="AlphaFoldDB" id="A0A7M5XHT3"/>
<keyword evidence="1" id="KW-1133">Transmembrane helix</keyword>
<name>A0A7M5XHT3_9CNID</name>
<keyword evidence="3" id="KW-1185">Reference proteome</keyword>
<feature type="transmembrane region" description="Helical" evidence="1">
    <location>
        <begin position="118"/>
        <end position="138"/>
    </location>
</feature>
<dbReference type="RefSeq" id="XP_066921365.1">
    <property type="nucleotide sequence ID" value="XM_067065264.1"/>
</dbReference>
<evidence type="ECO:0000313" key="2">
    <source>
        <dbReference type="EnsemblMetazoa" id="CLYHEMP023266.1"/>
    </source>
</evidence>
<dbReference type="GeneID" id="136808722"/>
<reference evidence="2" key="1">
    <citation type="submission" date="2021-01" db="UniProtKB">
        <authorList>
            <consortium name="EnsemblMetazoa"/>
        </authorList>
    </citation>
    <scope>IDENTIFICATION</scope>
</reference>
<evidence type="ECO:0000313" key="3">
    <source>
        <dbReference type="Proteomes" id="UP000594262"/>
    </source>
</evidence>
<feature type="transmembrane region" description="Helical" evidence="1">
    <location>
        <begin position="150"/>
        <end position="177"/>
    </location>
</feature>
<feature type="transmembrane region" description="Helical" evidence="1">
    <location>
        <begin position="82"/>
        <end position="106"/>
    </location>
</feature>
<protein>
    <submittedName>
        <fullName evidence="2">Uncharacterized protein</fullName>
    </submittedName>
</protein>
<dbReference type="EnsemblMetazoa" id="CLYHEMT023266.1">
    <property type="protein sequence ID" value="CLYHEMP023266.1"/>
    <property type="gene ID" value="CLYHEMG023266"/>
</dbReference>
<keyword evidence="1" id="KW-0812">Transmembrane</keyword>
<proteinExistence type="predicted"/>
<evidence type="ECO:0000256" key="1">
    <source>
        <dbReference type="SAM" id="Phobius"/>
    </source>
</evidence>
<dbReference type="Gene3D" id="1.20.140.150">
    <property type="match status" value="1"/>
</dbReference>
<organism evidence="2 3">
    <name type="scientific">Clytia hemisphaerica</name>
    <dbReference type="NCBI Taxonomy" id="252671"/>
    <lineage>
        <taxon>Eukaryota</taxon>
        <taxon>Metazoa</taxon>
        <taxon>Cnidaria</taxon>
        <taxon>Hydrozoa</taxon>
        <taxon>Hydroidolina</taxon>
        <taxon>Leptothecata</taxon>
        <taxon>Obeliida</taxon>
        <taxon>Clytiidae</taxon>
        <taxon>Clytia</taxon>
    </lineage>
</organism>
<keyword evidence="1" id="KW-0472">Membrane</keyword>